<evidence type="ECO:0000313" key="2">
    <source>
        <dbReference type="EMBL" id="CAD7264235.1"/>
    </source>
</evidence>
<organism evidence="2">
    <name type="scientific">Timema shepardi</name>
    <name type="common">Walking stick</name>
    <dbReference type="NCBI Taxonomy" id="629360"/>
    <lineage>
        <taxon>Eukaryota</taxon>
        <taxon>Metazoa</taxon>
        <taxon>Ecdysozoa</taxon>
        <taxon>Arthropoda</taxon>
        <taxon>Hexapoda</taxon>
        <taxon>Insecta</taxon>
        <taxon>Pterygota</taxon>
        <taxon>Neoptera</taxon>
        <taxon>Polyneoptera</taxon>
        <taxon>Phasmatodea</taxon>
        <taxon>Timematodea</taxon>
        <taxon>Timematoidea</taxon>
        <taxon>Timematidae</taxon>
        <taxon>Timema</taxon>
    </lineage>
</organism>
<dbReference type="EMBL" id="OC004215">
    <property type="protein sequence ID" value="CAD7264235.1"/>
    <property type="molecule type" value="Genomic_DNA"/>
</dbReference>
<proteinExistence type="predicted"/>
<name>A0A7R9B0T8_TIMSH</name>
<sequence>MVIRGHVHGSGGSDVSSLTFFLLKVRHPVHGGSVSDGPSFTVVVFFDAAQNAKSEQMEQSREGDKHRNIERRNMDEGGQKEEITREIYLQGTGGTSFLGSPLKSLDVEWIDSLCSWYSIFLTKQATTISKSSHAAIVPLVFYSLLLKNVTDVPQKCHNFSSPMASLVLADGFEKLPDQIRNPYTEPYDLQKHVLNLKKMVKTIINILKQHEH</sequence>
<accession>A0A7R9B0T8</accession>
<gene>
    <name evidence="2" type="ORF">TSIB3V08_LOCUS8294</name>
</gene>
<evidence type="ECO:0000256" key="1">
    <source>
        <dbReference type="SAM" id="MobiDB-lite"/>
    </source>
</evidence>
<dbReference type="AlphaFoldDB" id="A0A7R9B0T8"/>
<reference evidence="2" key="1">
    <citation type="submission" date="2020-11" db="EMBL/GenBank/DDBJ databases">
        <authorList>
            <person name="Tran Van P."/>
        </authorList>
    </citation>
    <scope>NUCLEOTIDE SEQUENCE</scope>
</reference>
<feature type="compositionally biased region" description="Basic and acidic residues" evidence="1">
    <location>
        <begin position="55"/>
        <end position="74"/>
    </location>
</feature>
<protein>
    <submittedName>
        <fullName evidence="2">Uncharacterized protein</fullName>
    </submittedName>
</protein>
<feature type="region of interest" description="Disordered" evidence="1">
    <location>
        <begin position="54"/>
        <end position="74"/>
    </location>
</feature>